<feature type="domain" description="PI3K/PI4K catalytic" evidence="8">
    <location>
        <begin position="1637"/>
        <end position="1931"/>
    </location>
</feature>
<reference evidence="10 11" key="1">
    <citation type="submission" date="2020-03" db="EMBL/GenBank/DDBJ databases">
        <title>Draft Genome Sequence of Cudoniella acicularis.</title>
        <authorList>
            <person name="Buettner E."/>
            <person name="Kellner H."/>
        </authorList>
    </citation>
    <scope>NUCLEOTIDE SEQUENCE [LARGE SCALE GENOMIC DNA]</scope>
    <source>
        <strain evidence="10 11">DSM 108380</strain>
    </source>
</reference>
<dbReference type="PROSITE" id="PS51545">
    <property type="entry name" value="PIK_HELICAL"/>
    <property type="match status" value="1"/>
</dbReference>
<keyword evidence="4" id="KW-0808">Transferase</keyword>
<evidence type="ECO:0000256" key="3">
    <source>
        <dbReference type="ARBA" id="ARBA00012169"/>
    </source>
</evidence>
<gene>
    <name evidence="10" type="ORF">G7Y89_g3229</name>
</gene>
<dbReference type="PANTHER" id="PTHR10048:SF15">
    <property type="entry name" value="PHOSPHATIDYLINOSITOL 4-KINASE ALPHA"/>
    <property type="match status" value="1"/>
</dbReference>
<comment type="catalytic activity">
    <reaction evidence="1">
        <text>a 1,2-diacyl-sn-glycero-3-phospho-(1D-myo-inositol) + ATP = a 1,2-diacyl-sn-glycero-3-phospho-(1D-myo-inositol 4-phosphate) + ADP + H(+)</text>
        <dbReference type="Rhea" id="RHEA:19877"/>
        <dbReference type="ChEBI" id="CHEBI:15378"/>
        <dbReference type="ChEBI" id="CHEBI:30616"/>
        <dbReference type="ChEBI" id="CHEBI:57880"/>
        <dbReference type="ChEBI" id="CHEBI:58178"/>
        <dbReference type="ChEBI" id="CHEBI:456216"/>
        <dbReference type="EC" id="2.7.1.67"/>
    </reaction>
</comment>
<dbReference type="OrthoDB" id="10264149at2759"/>
<dbReference type="Pfam" id="PF00613">
    <property type="entry name" value="PI3Ka"/>
    <property type="match status" value="1"/>
</dbReference>
<dbReference type="SMART" id="SM00146">
    <property type="entry name" value="PI3Kc"/>
    <property type="match status" value="1"/>
</dbReference>
<dbReference type="InterPro" id="IPR045495">
    <property type="entry name" value="PI4K_N"/>
</dbReference>
<dbReference type="InterPro" id="IPR015433">
    <property type="entry name" value="PI3/4_kinase"/>
</dbReference>
<dbReference type="SMART" id="SM00145">
    <property type="entry name" value="PI3Ka"/>
    <property type="match status" value="1"/>
</dbReference>
<evidence type="ECO:0000256" key="5">
    <source>
        <dbReference type="ARBA" id="ARBA00022741"/>
    </source>
</evidence>
<dbReference type="EMBL" id="JAAMPI010000154">
    <property type="protein sequence ID" value="KAF4634881.1"/>
    <property type="molecule type" value="Genomic_DNA"/>
</dbReference>
<name>A0A8H4RTP0_9HELO</name>
<evidence type="ECO:0000256" key="6">
    <source>
        <dbReference type="ARBA" id="ARBA00022777"/>
    </source>
</evidence>
<keyword evidence="7" id="KW-0067">ATP-binding</keyword>
<dbReference type="InterPro" id="IPR018936">
    <property type="entry name" value="PI3/4_kinase_CS"/>
</dbReference>
<dbReference type="FunFam" id="3.30.1010.10:FF:000014">
    <property type="entry name" value="Phosphatidylinositol 4-kinase STT4"/>
    <property type="match status" value="1"/>
</dbReference>
<sequence>MDNASRNIRRKALQKIAALSATSSASSFDNSDLEKLSRGCSNYVKPNNTSNGYAKGGSRSLAGSPMSIREFEVLLALCKAAPLLESSHSSEKLMNQLSPYILEAHTQVFVPSPYFREIEPSPIEALSYNLSTAFLTLGINHQHLRNAIAERLWAYLRHCLDVANSVSPTQGSASDDGSATEMEDAINVATLTISILGFLDAAATYANFWTADERLLLIQRVKLVLSEGFLVTVETAFSTIRNSHAHHSQAKEWKRYVRHYAAIGRPLGAMLLQQSFMWLLVAGSSLLSTDVDTLKNNDILDIHMLSTTNVTSPTSSRSVEADFDTIETMADIAEDEMSLLEDGADYLRLGSTWQQRLAFSVKAGALTSYLNCALLNEDAANADTLMSWLEDTLADPSQMADETLASVVLRSLALISKLSPGFAPNVSRLLPRFLVQGGPRGQTISLASNCLAYVLQILSQDAIITTLYTLGNVLSSGSNAERALASGVNGDFSLEGSVSSTFYNGKQSTGSSISLPISGEEETSAVYGNVVQAICGIASSCDDPKITALAQSMLMQKIGKVNRLTDARIIKEAAGLALSGGPLEFRTLLKLYAKISQDGVAQNNEVLLDAVMKARDFLSSSLRKEVPLYDIYLEHLLEAIISKGDVHQAQNTREADVEIAAREIAQLLQPLATLMSSNDLVNDNTLSEETLSMFRDAWFNIVVHGFATNTDRGKKYMNELRVMAIHSKPLVGEQRGEQVESDIELNTVLRRGMSSEHEAMQKKRLTALLPSRASDIRGLSYRKVIFLQAAFLVETLRANSGDCAKALTYFMEPSMRRGDMSNTMEGITVAVMDAYLRKTLSGVNPTFSAPYVATQLALIFNGCCYRIERVQQAAMICADRIIQEVPSALCQKSSIFALLELLSLMWTSCLEAETDEYEWRSSFTSARGKVTVELSDDYSLRRRTLNNLYRKAKGWVTTVISIAPLDVKGLLQTYLSEYDDEGAYGHISLGRSFATEMGSLIPSTDQRLGAIDRHGDCNINAASDFIAQHTTRQEYRYTEALPDHDAEWLHFMHLAQRRGSIISKPDKESDDAVTVLAHIEARTLKRKYIPIGELRDILRRAAALLCRSKKDECAIVHHLVAIPFAIFTKQSIKLGISLWLGVINENPPMEPRILMEIAQQWESTVHRRIGIFHGQFLHPDPFYVKGEFAPSDRAALSKRQQAAHNLLAPHMRLLQFLGSHFNATRLGISHTEKTFLRLLNVTLDGLKHSMGHPLAREIRFQIILFGLKVLRHVTALDYFSCCLLKDKILSSALSWFTFAPRWSFGGNRVQLKAETCLLADVAAALKNVQMIGQKPTSLSKSLQSKESLLQVLMESEKTRLNVWLYPLGEPRDQPTPNQGSKVPTEATLLGLVRTAWTESSSLAIQLIARFPSPRLHKEIRWLLLNFPDKAISEPEGVQLLLGETLLSDVSFQLKYLLYWAPVNPITAVTLFLPAYRNHPFILQYAMRALESHSVDVTFFYVPQIVQTLRYDALGYVERYIVETAKFSQLFAHQIIWNMKANAYKDEDSLVPDAVKPTLDKVMNRMIAEFSGVDKIFYEKEFTFFDEVTSISGKLKPFIKRPKPEKKQKIEEELRKIKVEVGVYLPSNPEGVVIGIDRKSGKPLQSHAKAPYMATFRIKKSKGDTEGVDEMLEETNQNGVVPQDNTVEIWQSAIFKVGDDCRQDVLALQMIAAFRGIFNNVGLDVYVFPYRVTATAPGCGVIDVLPNSISRDMLGREAVNGLYDYFISKYGNEDSLRFQEARSNFVKSMAAYSIISFLLQFKDRHNGNIMIDDAGHILHIDFGFCFDIAPGGVKFERAPFKLTTEMVAVMGGSTDHQAYKWFEELCVKAFLASRPYTEKLSQLVLLMMDSGLPCFKPESIQHFKERFVPEKSEREAGDFMRGLIRKSQSSYSTGVYDQFQLLTNGIPY</sequence>
<dbReference type="Pfam" id="PF19274">
    <property type="entry name" value="PI4K_N"/>
    <property type="match status" value="1"/>
</dbReference>
<feature type="domain" description="PIK helical" evidence="9">
    <location>
        <begin position="1389"/>
        <end position="1564"/>
    </location>
</feature>
<dbReference type="InterPro" id="IPR016024">
    <property type="entry name" value="ARM-type_fold"/>
</dbReference>
<accession>A0A8H4RTP0</accession>
<dbReference type="CDD" id="cd05167">
    <property type="entry name" value="PI4Kc_III_alpha"/>
    <property type="match status" value="1"/>
</dbReference>
<dbReference type="GO" id="GO:0048015">
    <property type="term" value="P:phosphatidylinositol-mediated signaling"/>
    <property type="evidence" value="ECO:0007669"/>
    <property type="project" value="TreeGrafter"/>
</dbReference>
<dbReference type="InterPro" id="IPR036940">
    <property type="entry name" value="PI3/4_kinase_cat_sf"/>
</dbReference>
<evidence type="ECO:0000259" key="8">
    <source>
        <dbReference type="PROSITE" id="PS50290"/>
    </source>
</evidence>
<dbReference type="Gene3D" id="1.10.1070.11">
    <property type="entry name" value="Phosphatidylinositol 3-/4-kinase, catalytic domain"/>
    <property type="match status" value="1"/>
</dbReference>
<dbReference type="Gene3D" id="1.25.40.70">
    <property type="entry name" value="Phosphatidylinositol 3-kinase, accessory domain (PIK)"/>
    <property type="match status" value="1"/>
</dbReference>
<dbReference type="Proteomes" id="UP000566819">
    <property type="component" value="Unassembled WGS sequence"/>
</dbReference>
<dbReference type="InterPro" id="IPR042236">
    <property type="entry name" value="PI3K_accessory_sf"/>
</dbReference>
<comment type="similarity">
    <text evidence="2">Belongs to the PI3/PI4-kinase family. Type III PI4K subfamily.</text>
</comment>
<dbReference type="PROSITE" id="PS00915">
    <property type="entry name" value="PI3_4_KINASE_1"/>
    <property type="match status" value="1"/>
</dbReference>
<evidence type="ECO:0000256" key="2">
    <source>
        <dbReference type="ARBA" id="ARBA00006209"/>
    </source>
</evidence>
<dbReference type="PROSITE" id="PS50290">
    <property type="entry name" value="PI3_4_KINASE_3"/>
    <property type="match status" value="1"/>
</dbReference>
<comment type="caution">
    <text evidence="10">The sequence shown here is derived from an EMBL/GenBank/DDBJ whole genome shotgun (WGS) entry which is preliminary data.</text>
</comment>
<evidence type="ECO:0000313" key="11">
    <source>
        <dbReference type="Proteomes" id="UP000566819"/>
    </source>
</evidence>
<dbReference type="GO" id="GO:0004430">
    <property type="term" value="F:1-phosphatidylinositol 4-kinase activity"/>
    <property type="evidence" value="ECO:0007669"/>
    <property type="project" value="UniProtKB-EC"/>
</dbReference>
<dbReference type="GO" id="GO:0005886">
    <property type="term" value="C:plasma membrane"/>
    <property type="evidence" value="ECO:0007669"/>
    <property type="project" value="TreeGrafter"/>
</dbReference>
<dbReference type="SUPFAM" id="SSF48371">
    <property type="entry name" value="ARM repeat"/>
    <property type="match status" value="2"/>
</dbReference>
<keyword evidence="6" id="KW-0418">Kinase</keyword>
<dbReference type="GO" id="GO:0005524">
    <property type="term" value="F:ATP binding"/>
    <property type="evidence" value="ECO:0007669"/>
    <property type="project" value="UniProtKB-KW"/>
</dbReference>
<dbReference type="FunFam" id="1.25.40.70:FF:000011">
    <property type="entry name" value="Phosphatidylinositol 4-kinase alpha"/>
    <property type="match status" value="1"/>
</dbReference>
<dbReference type="InterPro" id="IPR001263">
    <property type="entry name" value="PI3K_accessory_dom"/>
</dbReference>
<keyword evidence="11" id="KW-1185">Reference proteome</keyword>
<dbReference type="GO" id="GO:0046854">
    <property type="term" value="P:phosphatidylinositol phosphate biosynthetic process"/>
    <property type="evidence" value="ECO:0007669"/>
    <property type="project" value="InterPro"/>
</dbReference>
<dbReference type="Gene3D" id="3.30.1010.10">
    <property type="entry name" value="Phosphatidylinositol 3-kinase Catalytic Subunit, Chain A, domain 4"/>
    <property type="match status" value="1"/>
</dbReference>
<evidence type="ECO:0000256" key="1">
    <source>
        <dbReference type="ARBA" id="ARBA00001686"/>
    </source>
</evidence>
<dbReference type="InterPro" id="IPR011009">
    <property type="entry name" value="Kinase-like_dom_sf"/>
</dbReference>
<dbReference type="Pfam" id="PF00454">
    <property type="entry name" value="PI3_PI4_kinase"/>
    <property type="match status" value="1"/>
</dbReference>
<evidence type="ECO:0000313" key="10">
    <source>
        <dbReference type="EMBL" id="KAF4634881.1"/>
    </source>
</evidence>
<dbReference type="InterPro" id="IPR000403">
    <property type="entry name" value="PI3/4_kinase_cat_dom"/>
</dbReference>
<keyword evidence="5" id="KW-0547">Nucleotide-binding</keyword>
<evidence type="ECO:0000256" key="7">
    <source>
        <dbReference type="ARBA" id="ARBA00022840"/>
    </source>
</evidence>
<evidence type="ECO:0000259" key="9">
    <source>
        <dbReference type="PROSITE" id="PS51545"/>
    </source>
</evidence>
<dbReference type="SUPFAM" id="SSF56112">
    <property type="entry name" value="Protein kinase-like (PK-like)"/>
    <property type="match status" value="1"/>
</dbReference>
<dbReference type="PROSITE" id="PS00916">
    <property type="entry name" value="PI3_4_KINASE_2"/>
    <property type="match status" value="1"/>
</dbReference>
<protein>
    <recommendedName>
        <fullName evidence="3">1-phosphatidylinositol 4-kinase</fullName>
        <ecNumber evidence="3">2.7.1.67</ecNumber>
    </recommendedName>
</protein>
<evidence type="ECO:0000256" key="4">
    <source>
        <dbReference type="ARBA" id="ARBA00022679"/>
    </source>
</evidence>
<dbReference type="FunFam" id="1.10.1070.11:FF:000022">
    <property type="entry name" value="Phosphatidylinositol 4-kinase stt4"/>
    <property type="match status" value="1"/>
</dbReference>
<dbReference type="GO" id="GO:0005737">
    <property type="term" value="C:cytoplasm"/>
    <property type="evidence" value="ECO:0007669"/>
    <property type="project" value="TreeGrafter"/>
</dbReference>
<organism evidence="10 11">
    <name type="scientific">Cudoniella acicularis</name>
    <dbReference type="NCBI Taxonomy" id="354080"/>
    <lineage>
        <taxon>Eukaryota</taxon>
        <taxon>Fungi</taxon>
        <taxon>Dikarya</taxon>
        <taxon>Ascomycota</taxon>
        <taxon>Pezizomycotina</taxon>
        <taxon>Leotiomycetes</taxon>
        <taxon>Helotiales</taxon>
        <taxon>Tricladiaceae</taxon>
        <taxon>Cudoniella</taxon>
    </lineage>
</organism>
<dbReference type="EC" id="2.7.1.67" evidence="3"/>
<dbReference type="PANTHER" id="PTHR10048">
    <property type="entry name" value="PHOSPHATIDYLINOSITOL KINASE"/>
    <property type="match status" value="1"/>
</dbReference>
<proteinExistence type="inferred from homology"/>